<gene>
    <name evidence="1" type="ORF">QEO92_22680</name>
</gene>
<dbReference type="EMBL" id="CP123000">
    <property type="protein sequence ID" value="WGI67759.1"/>
    <property type="molecule type" value="Genomic_DNA"/>
</dbReference>
<reference evidence="1 2" key="1">
    <citation type="submission" date="2023-04" db="EMBL/GenBank/DDBJ databases">
        <title>Neorhizobium petrolearium OS53, complete genome.</title>
        <authorList>
            <person name="Yu T."/>
        </authorList>
    </citation>
    <scope>NUCLEOTIDE SEQUENCE [LARGE SCALE GENOMIC DNA]</scope>
    <source>
        <strain evidence="1 2">OS53</strain>
    </source>
</reference>
<dbReference type="Proteomes" id="UP001227095">
    <property type="component" value="Chromosome"/>
</dbReference>
<dbReference type="RefSeq" id="WP_227704528.1">
    <property type="nucleotide sequence ID" value="NZ_CP123000.1"/>
</dbReference>
<proteinExistence type="predicted"/>
<protein>
    <submittedName>
        <fullName evidence="1">Uncharacterized protein</fullName>
    </submittedName>
</protein>
<keyword evidence="2" id="KW-1185">Reference proteome</keyword>
<name>A0ABY8M280_9HYPH</name>
<accession>A0ABY8M280</accession>
<evidence type="ECO:0000313" key="2">
    <source>
        <dbReference type="Proteomes" id="UP001227095"/>
    </source>
</evidence>
<organism evidence="1 2">
    <name type="scientific">Neorhizobium petrolearium</name>
    <dbReference type="NCBI Taxonomy" id="515361"/>
    <lineage>
        <taxon>Bacteria</taxon>
        <taxon>Pseudomonadati</taxon>
        <taxon>Pseudomonadota</taxon>
        <taxon>Alphaproteobacteria</taxon>
        <taxon>Hyphomicrobiales</taxon>
        <taxon>Rhizobiaceae</taxon>
        <taxon>Rhizobium/Agrobacterium group</taxon>
        <taxon>Neorhizobium</taxon>
    </lineage>
</organism>
<evidence type="ECO:0000313" key="1">
    <source>
        <dbReference type="EMBL" id="WGI67759.1"/>
    </source>
</evidence>
<sequence length="83" mass="9512">MSNNLRNRLARLESSIQQATPEVDWTTSPAYLALPEEDRQALQGYVDRFNSGGLQQFTDDELLDFERILVPLAKEEKSDAERL</sequence>